<dbReference type="STRING" id="550540.Fbal_3307"/>
<dbReference type="PROSITE" id="PS00409">
    <property type="entry name" value="PROKAR_NTER_METHYL"/>
    <property type="match status" value="1"/>
</dbReference>
<dbReference type="Proteomes" id="UP000006683">
    <property type="component" value="Chromosome"/>
</dbReference>
<gene>
    <name evidence="2" type="ordered locus">Fbal_3307</name>
</gene>
<evidence type="ECO:0000256" key="1">
    <source>
        <dbReference type="SAM" id="Phobius"/>
    </source>
</evidence>
<dbReference type="RefSeq" id="WP_013346812.1">
    <property type="nucleotide sequence ID" value="NC_014541.1"/>
</dbReference>
<dbReference type="EMBL" id="CP002209">
    <property type="protein sequence ID" value="ADN77506.1"/>
    <property type="molecule type" value="Genomic_DNA"/>
</dbReference>
<dbReference type="NCBIfam" id="TIGR02532">
    <property type="entry name" value="IV_pilin_GFxxxE"/>
    <property type="match status" value="1"/>
</dbReference>
<dbReference type="AlphaFoldDB" id="E1SWP4"/>
<keyword evidence="3" id="KW-1185">Reference proteome</keyword>
<reference evidence="2 3" key="1">
    <citation type="journal article" date="2010" name="Stand. Genomic Sci.">
        <title>Complete genome sequence of Ferrimonas balearica type strain (PAT).</title>
        <authorList>
            <person name="Nolan M."/>
            <person name="Sikorski J."/>
            <person name="Davenport K."/>
            <person name="Lucas S."/>
            <person name="Glavina Del Rio T."/>
            <person name="Tice H."/>
            <person name="Cheng J."/>
            <person name="Goodwin L."/>
            <person name="Pitluck S."/>
            <person name="Liolios K."/>
            <person name="Ivanova N."/>
            <person name="Mavromatis K."/>
            <person name="Ovchinnikova G."/>
            <person name="Pati A."/>
            <person name="Chen A."/>
            <person name="Palaniappan K."/>
            <person name="Land M."/>
            <person name="Hauser L."/>
            <person name="Chang Y."/>
            <person name="Jeffries C."/>
            <person name="Tapia R."/>
            <person name="Brettin T."/>
            <person name="Detter J."/>
            <person name="Han C."/>
            <person name="Yasawong M."/>
            <person name="Rohde M."/>
            <person name="Tindall B."/>
            <person name="Goker M."/>
            <person name="Woyke T."/>
            <person name="Bristow J."/>
            <person name="Eisen J."/>
            <person name="Markowitz V."/>
            <person name="Hugenholtz P."/>
            <person name="Kyrpides N."/>
            <person name="Klenk H."/>
            <person name="Lapidus A."/>
        </authorList>
    </citation>
    <scope>NUCLEOTIDE SEQUENCE [LARGE SCALE GENOMIC DNA]</scope>
    <source>
        <strain evidence="3">DSM 9799 / CCM 4581 / KCTC 23876 / PAT</strain>
    </source>
</reference>
<proteinExistence type="predicted"/>
<dbReference type="Pfam" id="PF07963">
    <property type="entry name" value="N_methyl"/>
    <property type="match status" value="1"/>
</dbReference>
<dbReference type="HOGENOM" id="CLU_098637_3_3_6"/>
<dbReference type="SUPFAM" id="SSF54523">
    <property type="entry name" value="Pili subunits"/>
    <property type="match status" value="1"/>
</dbReference>
<dbReference type="InterPro" id="IPR012902">
    <property type="entry name" value="N_methyl_site"/>
</dbReference>
<evidence type="ECO:0000313" key="3">
    <source>
        <dbReference type="Proteomes" id="UP000006683"/>
    </source>
</evidence>
<name>E1SWP4_FERBD</name>
<dbReference type="eggNOG" id="COG4970">
    <property type="taxonomic scope" value="Bacteria"/>
</dbReference>
<organism evidence="2 3">
    <name type="scientific">Ferrimonas balearica (strain DSM 9799 / CCM 4581 / KCTC 23876 / PAT)</name>
    <dbReference type="NCBI Taxonomy" id="550540"/>
    <lineage>
        <taxon>Bacteria</taxon>
        <taxon>Pseudomonadati</taxon>
        <taxon>Pseudomonadota</taxon>
        <taxon>Gammaproteobacteria</taxon>
        <taxon>Alteromonadales</taxon>
        <taxon>Ferrimonadaceae</taxon>
        <taxon>Ferrimonas</taxon>
    </lineage>
</organism>
<dbReference type="Gene3D" id="3.30.700.10">
    <property type="entry name" value="Glycoprotein, Type 4 Pilin"/>
    <property type="match status" value="1"/>
</dbReference>
<keyword evidence="1" id="KW-0812">Transmembrane</keyword>
<accession>E1SWP4</accession>
<keyword evidence="1" id="KW-1133">Transmembrane helix</keyword>
<dbReference type="GeneID" id="80457742"/>
<keyword evidence="1" id="KW-0472">Membrane</keyword>
<evidence type="ECO:0000313" key="2">
    <source>
        <dbReference type="EMBL" id="ADN77506.1"/>
    </source>
</evidence>
<dbReference type="OrthoDB" id="6262102at2"/>
<dbReference type="InterPro" id="IPR045584">
    <property type="entry name" value="Pilin-like"/>
</dbReference>
<dbReference type="KEGG" id="fbl:Fbal_3307"/>
<protein>
    <submittedName>
        <fullName evidence="2">Methylation site containing protein</fullName>
    </submittedName>
</protein>
<sequence length="172" mass="19217">MYARKGFTLVELVIVLVVLGVLAVVALSRYINLGSDAKVAALEQVMASAHAANDMVQLKAKMPSYASRPAEDRDDLTDVDLDGDGFFETRLKCGFLDNTDVAKRLTYSDDRIVYNDDDKALVYFGLDTDPDEIEASQCYFVYRQSYGTTDVSQCNPEDEDYEPQYRMVTTGC</sequence>
<feature type="transmembrane region" description="Helical" evidence="1">
    <location>
        <begin position="6"/>
        <end position="28"/>
    </location>
</feature>